<dbReference type="HOGENOM" id="CLU_523172_0_0_1"/>
<evidence type="ECO:0000259" key="3">
    <source>
        <dbReference type="PROSITE" id="PS51382"/>
    </source>
</evidence>
<feature type="region of interest" description="Disordered" evidence="2">
    <location>
        <begin position="36"/>
        <end position="58"/>
    </location>
</feature>
<dbReference type="InterPro" id="IPR032710">
    <property type="entry name" value="NTF2-like_dom_sf"/>
</dbReference>
<name>D8S9Y6_SELML</name>
<reference evidence="4 5" key="1">
    <citation type="journal article" date="2011" name="Science">
        <title>The Selaginella genome identifies genetic changes associated with the evolution of vascular plants.</title>
        <authorList>
            <person name="Banks J.A."/>
            <person name="Nishiyama T."/>
            <person name="Hasebe M."/>
            <person name="Bowman J.L."/>
            <person name="Gribskov M."/>
            <person name="dePamphilis C."/>
            <person name="Albert V.A."/>
            <person name="Aono N."/>
            <person name="Aoyama T."/>
            <person name="Ambrose B.A."/>
            <person name="Ashton N.W."/>
            <person name="Axtell M.J."/>
            <person name="Barker E."/>
            <person name="Barker M.S."/>
            <person name="Bennetzen J.L."/>
            <person name="Bonawitz N.D."/>
            <person name="Chapple C."/>
            <person name="Cheng C."/>
            <person name="Correa L.G."/>
            <person name="Dacre M."/>
            <person name="DeBarry J."/>
            <person name="Dreyer I."/>
            <person name="Elias M."/>
            <person name="Engstrom E.M."/>
            <person name="Estelle M."/>
            <person name="Feng L."/>
            <person name="Finet C."/>
            <person name="Floyd S.K."/>
            <person name="Frommer W.B."/>
            <person name="Fujita T."/>
            <person name="Gramzow L."/>
            <person name="Gutensohn M."/>
            <person name="Harholt J."/>
            <person name="Hattori M."/>
            <person name="Heyl A."/>
            <person name="Hirai T."/>
            <person name="Hiwatashi Y."/>
            <person name="Ishikawa M."/>
            <person name="Iwata M."/>
            <person name="Karol K.G."/>
            <person name="Koehler B."/>
            <person name="Kolukisaoglu U."/>
            <person name="Kubo M."/>
            <person name="Kurata T."/>
            <person name="Lalonde S."/>
            <person name="Li K."/>
            <person name="Li Y."/>
            <person name="Litt A."/>
            <person name="Lyons E."/>
            <person name="Manning G."/>
            <person name="Maruyama T."/>
            <person name="Michael T.P."/>
            <person name="Mikami K."/>
            <person name="Miyazaki S."/>
            <person name="Morinaga S."/>
            <person name="Murata T."/>
            <person name="Mueller-Roeber B."/>
            <person name="Nelson D.R."/>
            <person name="Obara M."/>
            <person name="Oguri Y."/>
            <person name="Olmstead R.G."/>
            <person name="Onodera N."/>
            <person name="Petersen B.L."/>
            <person name="Pils B."/>
            <person name="Prigge M."/>
            <person name="Rensing S.A."/>
            <person name="Riano-Pachon D.M."/>
            <person name="Roberts A.W."/>
            <person name="Sato Y."/>
            <person name="Scheller H.V."/>
            <person name="Schulz B."/>
            <person name="Schulz C."/>
            <person name="Shakirov E.V."/>
            <person name="Shibagaki N."/>
            <person name="Shinohara N."/>
            <person name="Shippen D.E."/>
            <person name="Soerensen I."/>
            <person name="Sotooka R."/>
            <person name="Sugimoto N."/>
            <person name="Sugita M."/>
            <person name="Sumikawa N."/>
            <person name="Tanurdzic M."/>
            <person name="Theissen G."/>
            <person name="Ulvskov P."/>
            <person name="Wakazuki S."/>
            <person name="Weng J.K."/>
            <person name="Willats W.W."/>
            <person name="Wipf D."/>
            <person name="Wolf P.G."/>
            <person name="Yang L."/>
            <person name="Zimmer A.D."/>
            <person name="Zhu Q."/>
            <person name="Mitros T."/>
            <person name="Hellsten U."/>
            <person name="Loque D."/>
            <person name="Otillar R."/>
            <person name="Salamov A."/>
            <person name="Schmutz J."/>
            <person name="Shapiro H."/>
            <person name="Lindquist E."/>
            <person name="Lucas S."/>
            <person name="Rokhsar D."/>
            <person name="Grigoriev I.V."/>
        </authorList>
    </citation>
    <scope>NUCLEOTIDE SEQUENCE [LARGE SCALE GENOMIC DNA]</scope>
</reference>
<organism evidence="5">
    <name type="scientific">Selaginella moellendorffii</name>
    <name type="common">Spikemoss</name>
    <dbReference type="NCBI Taxonomy" id="88036"/>
    <lineage>
        <taxon>Eukaryota</taxon>
        <taxon>Viridiplantae</taxon>
        <taxon>Streptophyta</taxon>
        <taxon>Embryophyta</taxon>
        <taxon>Tracheophyta</taxon>
        <taxon>Lycopodiopsida</taxon>
        <taxon>Selaginellales</taxon>
        <taxon>Selaginellaceae</taxon>
        <taxon>Selaginella</taxon>
    </lineage>
</organism>
<dbReference type="PROSITE" id="PS51382">
    <property type="entry name" value="SPX"/>
    <property type="match status" value="1"/>
</dbReference>
<dbReference type="AlphaFoldDB" id="D8S9Y6"/>
<dbReference type="InterPro" id="IPR004331">
    <property type="entry name" value="SPX_dom"/>
</dbReference>
<dbReference type="EMBL" id="GL377608">
    <property type="protein sequence ID" value="EFJ19033.1"/>
    <property type="molecule type" value="Genomic_DNA"/>
</dbReference>
<evidence type="ECO:0000313" key="5">
    <source>
        <dbReference type="Proteomes" id="UP000001514"/>
    </source>
</evidence>
<evidence type="ECO:0000256" key="2">
    <source>
        <dbReference type="SAM" id="MobiDB-lite"/>
    </source>
</evidence>
<dbReference type="PANTHER" id="PTHR46521">
    <property type="entry name" value="SUCROSE-PHOSPHATASE 2-RELATED"/>
    <property type="match status" value="1"/>
</dbReference>
<protein>
    <recommendedName>
        <fullName evidence="3">SPX domain-containing protein</fullName>
    </recommendedName>
</protein>
<keyword evidence="5" id="KW-1185">Reference proteome</keyword>
<dbReference type="GO" id="GO:0016787">
    <property type="term" value="F:hydrolase activity"/>
    <property type="evidence" value="ECO:0007669"/>
    <property type="project" value="UniProtKB-KW"/>
</dbReference>
<dbReference type="Gramene" id="EFJ19033">
    <property type="protein sequence ID" value="EFJ19033"/>
    <property type="gene ID" value="SELMODRAFT_419758"/>
</dbReference>
<accession>D8S9Y6</accession>
<dbReference type="Pfam" id="PF03105">
    <property type="entry name" value="SPX"/>
    <property type="match status" value="1"/>
</dbReference>
<dbReference type="Proteomes" id="UP000001514">
    <property type="component" value="Unassembled WGS sequence"/>
</dbReference>
<keyword evidence="1" id="KW-0378">Hydrolase</keyword>
<evidence type="ECO:0000313" key="4">
    <source>
        <dbReference type="EMBL" id="EFJ19033.1"/>
    </source>
</evidence>
<dbReference type="KEGG" id="smo:SELMODRAFT_419758"/>
<dbReference type="Pfam" id="PF05116">
    <property type="entry name" value="S6PP"/>
    <property type="match status" value="1"/>
</dbReference>
<dbReference type="PANTHER" id="PTHR46521:SF4">
    <property type="entry name" value="SUCROSE-PHOSPHATASE 2-RELATED"/>
    <property type="match status" value="1"/>
</dbReference>
<proteinExistence type="predicted"/>
<feature type="compositionally biased region" description="Polar residues" evidence="2">
    <location>
        <begin position="36"/>
        <end position="46"/>
    </location>
</feature>
<evidence type="ECO:0000256" key="1">
    <source>
        <dbReference type="ARBA" id="ARBA00022801"/>
    </source>
</evidence>
<feature type="domain" description="SPX" evidence="3">
    <location>
        <begin position="261"/>
        <end position="467"/>
    </location>
</feature>
<gene>
    <name evidence="4" type="ORF">SELMODRAFT_419758</name>
</gene>
<dbReference type="InParanoid" id="D8S9Y6"/>
<dbReference type="InterPro" id="IPR006380">
    <property type="entry name" value="SPP-like_dom"/>
</dbReference>
<dbReference type="InterPro" id="IPR051518">
    <property type="entry name" value="Sucrose_Phosphatase"/>
</dbReference>
<sequence>MSRLYGDAMGENQTRGGIGLFGRDFQVSRAYIPGTNSTATSQSQLQAEEGGGSSGCGDTVEEIDRLDVKIIYSGGQDMDVGNAVEDLTQWYLDNAKDNPKIFRGTERCASGILQAIREFKFDPCVSPRDADLLSQLTAGEVESSHEVFEHLKRPMAPDSTLVTPWGLEDDLRTSVEILRPSTVGDVTWVVKFDKWQRTDEELNYRLTTAVCFNIRWRSYRFVGVIQLCFKFLSEQRALTSRTRQALSIPSLAPSVILLLVVPFQEYFISCLIVFLTMFASEWVKYCDYKQLKKVVKRIKNQILHTKNQQHKVFDPNVFSVDKSKLQNLLQDPSAILSSCCEQSISSETSMDVLDCKDETKLFNTLNKVDKFFRCKEDEYDAQAQQLHIQMQELIVMQDDESQSLKGSPGNKGKVQRAAKMLQTAFVEFYRGLRLLRNLSSLNMMAFVRIRKKYDKVTGVWQLPQDGRKLSLCNVGQGSKVYGPRRESVHSALYERQPKASHGISQAHTLCEQSWKYKLYPG</sequence>
<dbReference type="SUPFAM" id="SSF54427">
    <property type="entry name" value="NTF2-like"/>
    <property type="match status" value="1"/>
</dbReference>